<dbReference type="AlphaFoldDB" id="A0ABD2ZVU7"/>
<keyword evidence="6" id="KW-1133">Transmembrane helix</keyword>
<dbReference type="InterPro" id="IPR052422">
    <property type="entry name" value="Auxin_Ser/Thr_Kinase"/>
</dbReference>
<keyword evidence="10" id="KW-0547">Nucleotide-binding</keyword>
<evidence type="ECO:0000256" key="5">
    <source>
        <dbReference type="ARBA" id="ARBA00022737"/>
    </source>
</evidence>
<evidence type="ECO:0000256" key="8">
    <source>
        <dbReference type="ARBA" id="ARBA00023170"/>
    </source>
</evidence>
<name>A0ABD2ZVU7_9GENT</name>
<gene>
    <name evidence="12" type="ORF">ACH5RR_016429</name>
</gene>
<dbReference type="Proteomes" id="UP001630127">
    <property type="component" value="Unassembled WGS sequence"/>
</dbReference>
<keyword evidence="8" id="KW-0675">Receptor</keyword>
<evidence type="ECO:0000256" key="6">
    <source>
        <dbReference type="ARBA" id="ARBA00022989"/>
    </source>
</evidence>
<dbReference type="Gene3D" id="3.30.200.20">
    <property type="entry name" value="Phosphorylase Kinase, domain 1"/>
    <property type="match status" value="1"/>
</dbReference>
<dbReference type="InterPro" id="IPR017441">
    <property type="entry name" value="Protein_kinase_ATP_BS"/>
</dbReference>
<dbReference type="PANTHER" id="PTHR47986:SF1">
    <property type="entry name" value="OS04G0685900 PROTEIN"/>
    <property type="match status" value="1"/>
</dbReference>
<feature type="binding site" evidence="10">
    <location>
        <position position="79"/>
    </location>
    <ligand>
        <name>ATP</name>
        <dbReference type="ChEBI" id="CHEBI:30616"/>
    </ligand>
</feature>
<dbReference type="InterPro" id="IPR011009">
    <property type="entry name" value="Kinase-like_dom_sf"/>
</dbReference>
<evidence type="ECO:0000256" key="4">
    <source>
        <dbReference type="ARBA" id="ARBA00022729"/>
    </source>
</evidence>
<dbReference type="PROSITE" id="PS00107">
    <property type="entry name" value="PROTEIN_KINASE_ATP"/>
    <property type="match status" value="1"/>
</dbReference>
<comment type="caution">
    <text evidence="12">The sequence shown here is derived from an EMBL/GenBank/DDBJ whole genome shotgun (WGS) entry which is preliminary data.</text>
</comment>
<keyword evidence="4" id="KW-0732">Signal</keyword>
<evidence type="ECO:0000256" key="2">
    <source>
        <dbReference type="ARBA" id="ARBA00022614"/>
    </source>
</evidence>
<dbReference type="SUPFAM" id="SSF56112">
    <property type="entry name" value="Protein kinase-like (PK-like)"/>
    <property type="match status" value="1"/>
</dbReference>
<evidence type="ECO:0000313" key="13">
    <source>
        <dbReference type="Proteomes" id="UP001630127"/>
    </source>
</evidence>
<keyword evidence="3" id="KW-0812">Transmembrane</keyword>
<comment type="subcellular location">
    <subcellularLocation>
        <location evidence="1">Membrane</location>
        <topology evidence="1">Single-pass membrane protein</topology>
    </subcellularLocation>
</comment>
<evidence type="ECO:0000256" key="1">
    <source>
        <dbReference type="ARBA" id="ARBA00004167"/>
    </source>
</evidence>
<keyword evidence="10" id="KW-0067">ATP-binding</keyword>
<proteinExistence type="predicted"/>
<evidence type="ECO:0000256" key="9">
    <source>
        <dbReference type="ARBA" id="ARBA00023180"/>
    </source>
</evidence>
<dbReference type="PANTHER" id="PTHR47986">
    <property type="entry name" value="OSJNBA0070M12.3 PROTEIN"/>
    <property type="match status" value="1"/>
</dbReference>
<feature type="domain" description="Protein kinase" evidence="11">
    <location>
        <begin position="51"/>
        <end position="94"/>
    </location>
</feature>
<evidence type="ECO:0000256" key="7">
    <source>
        <dbReference type="ARBA" id="ARBA00023136"/>
    </source>
</evidence>
<dbReference type="PROSITE" id="PS50011">
    <property type="entry name" value="PROTEIN_KINASE_DOM"/>
    <property type="match status" value="1"/>
</dbReference>
<accession>A0ABD2ZVU7</accession>
<dbReference type="GO" id="GO:0016020">
    <property type="term" value="C:membrane"/>
    <property type="evidence" value="ECO:0007669"/>
    <property type="project" value="UniProtKB-SubCell"/>
</dbReference>
<sequence length="94" mass="10536">MEWQLMVHDRRGGGSWRKCEEEPEVHHSAAAHLRKLKQFSLCELQVVTDNFSDRNILGRGGFGKVYRGRLADGSLVAVKRMEEELTPGGVAVSN</sequence>
<dbReference type="EMBL" id="JBJUIK010000007">
    <property type="protein sequence ID" value="KAL3523595.1"/>
    <property type="molecule type" value="Genomic_DNA"/>
</dbReference>
<dbReference type="InterPro" id="IPR000719">
    <property type="entry name" value="Prot_kinase_dom"/>
</dbReference>
<keyword evidence="13" id="KW-1185">Reference proteome</keyword>
<keyword evidence="9" id="KW-0325">Glycoprotein</keyword>
<keyword evidence="7" id="KW-0472">Membrane</keyword>
<organism evidence="12 13">
    <name type="scientific">Cinchona calisaya</name>
    <dbReference type="NCBI Taxonomy" id="153742"/>
    <lineage>
        <taxon>Eukaryota</taxon>
        <taxon>Viridiplantae</taxon>
        <taxon>Streptophyta</taxon>
        <taxon>Embryophyta</taxon>
        <taxon>Tracheophyta</taxon>
        <taxon>Spermatophyta</taxon>
        <taxon>Magnoliopsida</taxon>
        <taxon>eudicotyledons</taxon>
        <taxon>Gunneridae</taxon>
        <taxon>Pentapetalae</taxon>
        <taxon>asterids</taxon>
        <taxon>lamiids</taxon>
        <taxon>Gentianales</taxon>
        <taxon>Rubiaceae</taxon>
        <taxon>Cinchonoideae</taxon>
        <taxon>Cinchoneae</taxon>
        <taxon>Cinchona</taxon>
    </lineage>
</organism>
<evidence type="ECO:0000256" key="10">
    <source>
        <dbReference type="PROSITE-ProRule" id="PRU10141"/>
    </source>
</evidence>
<keyword evidence="5" id="KW-0677">Repeat</keyword>
<keyword evidence="2" id="KW-0433">Leucine-rich repeat</keyword>
<evidence type="ECO:0000256" key="3">
    <source>
        <dbReference type="ARBA" id="ARBA00022692"/>
    </source>
</evidence>
<evidence type="ECO:0000259" key="11">
    <source>
        <dbReference type="PROSITE" id="PS50011"/>
    </source>
</evidence>
<reference evidence="12 13" key="1">
    <citation type="submission" date="2024-11" db="EMBL/GenBank/DDBJ databases">
        <title>A near-complete genome assembly of Cinchona calisaya.</title>
        <authorList>
            <person name="Lian D.C."/>
            <person name="Zhao X.W."/>
            <person name="Wei L."/>
        </authorList>
    </citation>
    <scope>NUCLEOTIDE SEQUENCE [LARGE SCALE GENOMIC DNA]</scope>
    <source>
        <tissue evidence="12">Nenye</tissue>
    </source>
</reference>
<dbReference type="GO" id="GO:0005524">
    <property type="term" value="F:ATP binding"/>
    <property type="evidence" value="ECO:0007669"/>
    <property type="project" value="UniProtKB-UniRule"/>
</dbReference>
<protein>
    <recommendedName>
        <fullName evidence="11">Protein kinase domain-containing protein</fullName>
    </recommendedName>
</protein>
<evidence type="ECO:0000313" key="12">
    <source>
        <dbReference type="EMBL" id="KAL3523595.1"/>
    </source>
</evidence>